<dbReference type="EMBL" id="FMYG01000002">
    <property type="protein sequence ID" value="SDB96939.1"/>
    <property type="molecule type" value="Genomic_DNA"/>
</dbReference>
<evidence type="ECO:0000256" key="2">
    <source>
        <dbReference type="SAM" id="SignalP"/>
    </source>
</evidence>
<feature type="domain" description="Peptidase S1" evidence="3">
    <location>
        <begin position="33"/>
        <end position="253"/>
    </location>
</feature>
<gene>
    <name evidence="4" type="ORF">SAMN05216418_1418</name>
</gene>
<dbReference type="PROSITE" id="PS50240">
    <property type="entry name" value="TRYPSIN_DOM"/>
    <property type="match status" value="1"/>
</dbReference>
<dbReference type="SUPFAM" id="SSF50969">
    <property type="entry name" value="YVTN repeat-like/Quinoprotein amine dehydrogenase"/>
    <property type="match status" value="1"/>
</dbReference>
<name>A0A1G6HRN0_9MICO</name>
<dbReference type="PANTHER" id="PTHR24253:SF153">
    <property type="entry name" value="SERINE PROTEASE HEPSIN"/>
    <property type="match status" value="1"/>
</dbReference>
<keyword evidence="1" id="KW-1015">Disulfide bond</keyword>
<dbReference type="Pfam" id="PF00089">
    <property type="entry name" value="Trypsin"/>
    <property type="match status" value="1"/>
</dbReference>
<dbReference type="InterPro" id="IPR011044">
    <property type="entry name" value="Quino_amine_DH_bsu"/>
</dbReference>
<dbReference type="InterPro" id="IPR001314">
    <property type="entry name" value="Peptidase_S1A"/>
</dbReference>
<dbReference type="AlphaFoldDB" id="A0A1G6HRN0"/>
<dbReference type="SUPFAM" id="SSF50494">
    <property type="entry name" value="Trypsin-like serine proteases"/>
    <property type="match status" value="1"/>
</dbReference>
<evidence type="ECO:0000259" key="3">
    <source>
        <dbReference type="PROSITE" id="PS50240"/>
    </source>
</evidence>
<dbReference type="InterPro" id="IPR006311">
    <property type="entry name" value="TAT_signal"/>
</dbReference>
<proteinExistence type="predicted"/>
<dbReference type="InterPro" id="IPR001254">
    <property type="entry name" value="Trypsin_dom"/>
</dbReference>
<reference evidence="4 5" key="1">
    <citation type="submission" date="2016-09" db="EMBL/GenBank/DDBJ databases">
        <authorList>
            <person name="Capua I."/>
            <person name="De Benedictis P."/>
            <person name="Joannis T."/>
            <person name="Lombin L.H."/>
            <person name="Cattoli G."/>
        </authorList>
    </citation>
    <scope>NUCLEOTIDE SEQUENCE [LARGE SCALE GENOMIC DNA]</scope>
    <source>
        <strain evidence="4 5">NIO-1002</strain>
    </source>
</reference>
<accession>A0A1G6HRN0</accession>
<dbReference type="STRING" id="993073.AS029_05810"/>
<dbReference type="Proteomes" id="UP000183203">
    <property type="component" value="Unassembled WGS sequence"/>
</dbReference>
<dbReference type="InterPro" id="IPR043504">
    <property type="entry name" value="Peptidase_S1_PA_chymotrypsin"/>
</dbReference>
<feature type="chain" id="PRO_5010274142" evidence="2">
    <location>
        <begin position="33"/>
        <end position="769"/>
    </location>
</feature>
<dbReference type="PANTHER" id="PTHR24253">
    <property type="entry name" value="TRANSMEMBRANE PROTEASE SERINE"/>
    <property type="match status" value="1"/>
</dbReference>
<dbReference type="GO" id="GO:0004252">
    <property type="term" value="F:serine-type endopeptidase activity"/>
    <property type="evidence" value="ECO:0007669"/>
    <property type="project" value="InterPro"/>
</dbReference>
<evidence type="ECO:0000256" key="1">
    <source>
        <dbReference type="ARBA" id="ARBA00023157"/>
    </source>
</evidence>
<sequence>MTRRRHRRKFLSVAGAVIALIASLLIATPASAVVDGTDSSVPWVVRVTGLPSREGNGKVCSGSMISDSWMLTAKHCVGPDLRYTVTRALTKNRWETLGTVSQVVTYPDEDLALMKLASPVSTSVLNQYGRLSTVAAQGPAIAYGYGKTAFDFAFPTEVQQAADVSIESIGRLPLSVIYEDRVAWYKGGSWREYPWSRKVITTAVRGQVYRGDSGGPLVQFGGITAVSSRWTPDNVESVVISPDVYGWVAKTTSLGDALSVSTPVDARRVVLQANVTGSGVEVDTSQSAVQERLPRPFTLLFDSSNAFQIRTPSWECLARGRKLSVVLDQVIPESTLVNAPCDPMSPEQKFFFLEEGQAADSSLLGSVHAVAGGLGVAGDTSTPLHLVDDTNTLTMKFLDLEGSGSSLTSALRASTATWRNKPSPPSSSSEVSGIYYSTLTTRIELPAIPSGLQVDKLQLGVQGGNQFAYFLGSDGRVYKSVLHGDDSGFSEWVKLPGEKIVDLVVSRVSGGAAYHDGTNLYVSYGRGKDDFAKLPNNAKIVRMDFTGTNSNTGQAIYVVGSDSRAYRFDEGGSLYPLPGEGVTNLSASEDTDGAVLYTTSAGLRYFEPGRLETSLPALPAGLQVTSLTLSRQTHEFAYVTLDDGQVYKAILKKGRRSFTPWEVQPSFLSVDDVSVSTRGGAGAVYNDGAFAYVTFGGQLPELPNRESVAKTMLTTDDRAEPYVYAISLDDNLYRLKVGTREWVKLLGEVDTATVSTNGVGVLFAVARSK</sequence>
<dbReference type="PRINTS" id="PR00722">
    <property type="entry name" value="CHYMOTRYPSIN"/>
</dbReference>
<protein>
    <submittedName>
        <fullName evidence="4">Trypsin</fullName>
    </submittedName>
</protein>
<evidence type="ECO:0000313" key="4">
    <source>
        <dbReference type="EMBL" id="SDB96939.1"/>
    </source>
</evidence>
<dbReference type="Gene3D" id="2.40.10.10">
    <property type="entry name" value="Trypsin-like serine proteases"/>
    <property type="match status" value="2"/>
</dbReference>
<organism evidence="4 5">
    <name type="scientific">Microbacterium enclense</name>
    <dbReference type="NCBI Taxonomy" id="993073"/>
    <lineage>
        <taxon>Bacteria</taxon>
        <taxon>Bacillati</taxon>
        <taxon>Actinomycetota</taxon>
        <taxon>Actinomycetes</taxon>
        <taxon>Micrococcales</taxon>
        <taxon>Microbacteriaceae</taxon>
        <taxon>Microbacterium</taxon>
    </lineage>
</organism>
<dbReference type="SMART" id="SM00020">
    <property type="entry name" value="Tryp_SPc"/>
    <property type="match status" value="1"/>
</dbReference>
<dbReference type="InterPro" id="IPR009003">
    <property type="entry name" value="Peptidase_S1_PA"/>
</dbReference>
<evidence type="ECO:0000313" key="5">
    <source>
        <dbReference type="Proteomes" id="UP000183203"/>
    </source>
</evidence>
<dbReference type="PROSITE" id="PS51318">
    <property type="entry name" value="TAT"/>
    <property type="match status" value="1"/>
</dbReference>
<dbReference type="GO" id="GO:0006508">
    <property type="term" value="P:proteolysis"/>
    <property type="evidence" value="ECO:0007669"/>
    <property type="project" value="InterPro"/>
</dbReference>
<keyword evidence="2" id="KW-0732">Signal</keyword>
<feature type="signal peptide" evidence="2">
    <location>
        <begin position="1"/>
        <end position="32"/>
    </location>
</feature>